<gene>
    <name evidence="1" type="ORF">MNBD_GAMMA16-1518</name>
</gene>
<evidence type="ECO:0000313" key="1">
    <source>
        <dbReference type="EMBL" id="VAW85157.1"/>
    </source>
</evidence>
<dbReference type="EMBL" id="UOFO01000061">
    <property type="protein sequence ID" value="VAW85157.1"/>
    <property type="molecule type" value="Genomic_DNA"/>
</dbReference>
<reference evidence="1" key="1">
    <citation type="submission" date="2018-06" db="EMBL/GenBank/DDBJ databases">
        <authorList>
            <person name="Zhirakovskaya E."/>
        </authorList>
    </citation>
    <scope>NUCLEOTIDE SEQUENCE</scope>
</reference>
<proteinExistence type="predicted"/>
<dbReference type="AlphaFoldDB" id="A0A3B0ZCG0"/>
<sequence>MGAYLPLFSFAVEHGFYEDGVAHELSFTATGDTVRVMKNTGLLVKPTTGGFTVLFDSKDYESLLLYVNDKKEPLNLIFKAYSNNANFISRTDSSIETSKEILFFNNNNNQHISDGKIKLHDHKYVSMLDLEELDSKKLADVLDEKEKQIPPLFVLSFRITKKSLDSVDALKNYCIKFRERQLFWKYYFLGQFSGKKLLLADLDKTTEFVFSGKEKLEGHREAITFRTAQRLSLQERSQYRFQLIEKENGKEKVIIKRLPVAKDAHLGQAIIDGKSESVSEIYING</sequence>
<organism evidence="1">
    <name type="scientific">hydrothermal vent metagenome</name>
    <dbReference type="NCBI Taxonomy" id="652676"/>
    <lineage>
        <taxon>unclassified sequences</taxon>
        <taxon>metagenomes</taxon>
        <taxon>ecological metagenomes</taxon>
    </lineage>
</organism>
<accession>A0A3B0ZCG0</accession>
<name>A0A3B0ZCG0_9ZZZZ</name>
<protein>
    <submittedName>
        <fullName evidence="1">Uncharacterized protein</fullName>
    </submittedName>
</protein>